<name>A0A6A6NPP0_9PEZI</name>
<protein>
    <submittedName>
        <fullName evidence="1">Uncharacterized protein</fullName>
    </submittedName>
</protein>
<evidence type="ECO:0000313" key="1">
    <source>
        <dbReference type="EMBL" id="KAF2453760.1"/>
    </source>
</evidence>
<dbReference type="Proteomes" id="UP000799766">
    <property type="component" value="Unassembled WGS sequence"/>
</dbReference>
<organism evidence="1 2">
    <name type="scientific">Lineolata rhizophorae</name>
    <dbReference type="NCBI Taxonomy" id="578093"/>
    <lineage>
        <taxon>Eukaryota</taxon>
        <taxon>Fungi</taxon>
        <taxon>Dikarya</taxon>
        <taxon>Ascomycota</taxon>
        <taxon>Pezizomycotina</taxon>
        <taxon>Dothideomycetes</taxon>
        <taxon>Dothideomycetes incertae sedis</taxon>
        <taxon>Lineolatales</taxon>
        <taxon>Lineolataceae</taxon>
        <taxon>Lineolata</taxon>
    </lineage>
</organism>
<reference evidence="1" key="1">
    <citation type="journal article" date="2020" name="Stud. Mycol.">
        <title>101 Dothideomycetes genomes: a test case for predicting lifestyles and emergence of pathogens.</title>
        <authorList>
            <person name="Haridas S."/>
            <person name="Albert R."/>
            <person name="Binder M."/>
            <person name="Bloem J."/>
            <person name="Labutti K."/>
            <person name="Salamov A."/>
            <person name="Andreopoulos B."/>
            <person name="Baker S."/>
            <person name="Barry K."/>
            <person name="Bills G."/>
            <person name="Bluhm B."/>
            <person name="Cannon C."/>
            <person name="Castanera R."/>
            <person name="Culley D."/>
            <person name="Daum C."/>
            <person name="Ezra D."/>
            <person name="Gonzalez J."/>
            <person name="Henrissat B."/>
            <person name="Kuo A."/>
            <person name="Liang C."/>
            <person name="Lipzen A."/>
            <person name="Lutzoni F."/>
            <person name="Magnuson J."/>
            <person name="Mondo S."/>
            <person name="Nolan M."/>
            <person name="Ohm R."/>
            <person name="Pangilinan J."/>
            <person name="Park H.-J."/>
            <person name="Ramirez L."/>
            <person name="Alfaro M."/>
            <person name="Sun H."/>
            <person name="Tritt A."/>
            <person name="Yoshinaga Y."/>
            <person name="Zwiers L.-H."/>
            <person name="Turgeon B."/>
            <person name="Goodwin S."/>
            <person name="Spatafora J."/>
            <person name="Crous P."/>
            <person name="Grigoriev I."/>
        </authorList>
    </citation>
    <scope>NUCLEOTIDE SEQUENCE</scope>
    <source>
        <strain evidence="1">ATCC 16933</strain>
    </source>
</reference>
<evidence type="ECO:0000313" key="2">
    <source>
        <dbReference type="Proteomes" id="UP000799766"/>
    </source>
</evidence>
<accession>A0A6A6NPP0</accession>
<sequence>MGLRGLGVTIAVSLLTSESRPLVGSDFLSRHLLSGESNHGARGIQSRIARLCGCRNNAVCQCLFSDAGQQYVHNVGGKRAALSFALSIEARSTSIRAFRHNTVRHHEFGNMLPRPAADTSTIVTAPLSSAG</sequence>
<dbReference type="EMBL" id="MU001695">
    <property type="protein sequence ID" value="KAF2453760.1"/>
    <property type="molecule type" value="Genomic_DNA"/>
</dbReference>
<keyword evidence="2" id="KW-1185">Reference proteome</keyword>
<proteinExistence type="predicted"/>
<gene>
    <name evidence="1" type="ORF">BDY21DRAFT_118644</name>
</gene>
<dbReference type="AlphaFoldDB" id="A0A6A6NPP0"/>